<dbReference type="InterPro" id="IPR029044">
    <property type="entry name" value="Nucleotide-diphossugar_trans"/>
</dbReference>
<reference evidence="2 3" key="1">
    <citation type="submission" date="2018-05" db="EMBL/GenBank/DDBJ databases">
        <title>Genome sequencing, assembly and analysis of the novel insecticidal bacterium, Chromobacterium phragmitis.</title>
        <authorList>
            <person name="Sparks M.E."/>
            <person name="Blackburn M.B."/>
            <person name="Gundersen-Rindal D.E."/>
        </authorList>
    </citation>
    <scope>NUCLEOTIDE SEQUENCE [LARGE SCALE GENOMIC DNA]</scope>
    <source>
        <strain evidence="2">IIBBL 274-1</strain>
    </source>
</reference>
<dbReference type="Proteomes" id="UP000252038">
    <property type="component" value="Chromosome"/>
</dbReference>
<dbReference type="InterPro" id="IPR050834">
    <property type="entry name" value="Glycosyltransf_2"/>
</dbReference>
<dbReference type="AlphaFoldDB" id="A0A344UI72"/>
<dbReference type="PANTHER" id="PTHR43685:SF2">
    <property type="entry name" value="GLYCOSYLTRANSFERASE 2-LIKE DOMAIN-CONTAINING PROTEIN"/>
    <property type="match status" value="1"/>
</dbReference>
<name>A0A344UI72_9NEIS</name>
<dbReference type="KEGG" id="chrb:DK843_12070"/>
<gene>
    <name evidence="2" type="ORF">DK843_12070</name>
</gene>
<dbReference type="Gene3D" id="3.90.550.10">
    <property type="entry name" value="Spore Coat Polysaccharide Biosynthesis Protein SpsA, Chain A"/>
    <property type="match status" value="1"/>
</dbReference>
<evidence type="ECO:0000313" key="3">
    <source>
        <dbReference type="Proteomes" id="UP000252038"/>
    </source>
</evidence>
<dbReference type="RefSeq" id="WP_114073365.1">
    <property type="nucleotide sequence ID" value="NZ_CP029554.1"/>
</dbReference>
<dbReference type="PANTHER" id="PTHR43685">
    <property type="entry name" value="GLYCOSYLTRANSFERASE"/>
    <property type="match status" value="1"/>
</dbReference>
<dbReference type="SUPFAM" id="SSF53448">
    <property type="entry name" value="Nucleotide-diphospho-sugar transferases"/>
    <property type="match status" value="1"/>
</dbReference>
<evidence type="ECO:0000259" key="1">
    <source>
        <dbReference type="Pfam" id="PF00535"/>
    </source>
</evidence>
<accession>A0A344UI72</accession>
<evidence type="ECO:0000313" key="2">
    <source>
        <dbReference type="EMBL" id="AXE34970.1"/>
    </source>
</evidence>
<organism evidence="2 3">
    <name type="scientific">Chromobacterium phragmitis</name>
    <dbReference type="NCBI Taxonomy" id="2202141"/>
    <lineage>
        <taxon>Bacteria</taxon>
        <taxon>Pseudomonadati</taxon>
        <taxon>Pseudomonadota</taxon>
        <taxon>Betaproteobacteria</taxon>
        <taxon>Neisseriales</taxon>
        <taxon>Chromobacteriaceae</taxon>
        <taxon>Chromobacterium</taxon>
    </lineage>
</organism>
<dbReference type="EMBL" id="CP029554">
    <property type="protein sequence ID" value="AXE34970.1"/>
    <property type="molecule type" value="Genomic_DNA"/>
</dbReference>
<sequence length="319" mass="35703">MKFSIIVPFYNEGEKMVPLIESLLRLEQASQAHEVIFVDNKSTDGSVSVARKYGFDVEPAPQYASSYYARNVGVSCASGEYLLFIDADCIADKSLLKQYEQYIAAASRPHRTVFAGGIHPAVNNGNLFELYAENRKILNQKSAITGWAYRPFAQTANALYSREMFLAVGGFHHQMSTGGDAEICWRFADQCKADFIYAESAFVRHRHRADADSLVAQFQKYGTGRVQQAALTQEFRNGQKDENFLGKFKTIAPLLHSLQEQGVRQDDLFQLLDFIRDSAYECGVVTEIIKTGKTGKNLSDVAALHQLLDKRAEGQPCTR</sequence>
<proteinExistence type="predicted"/>
<feature type="domain" description="Glycosyltransferase 2-like" evidence="1">
    <location>
        <begin position="4"/>
        <end position="165"/>
    </location>
</feature>
<dbReference type="Pfam" id="PF00535">
    <property type="entry name" value="Glycos_transf_2"/>
    <property type="match status" value="1"/>
</dbReference>
<dbReference type="InterPro" id="IPR001173">
    <property type="entry name" value="Glyco_trans_2-like"/>
</dbReference>
<protein>
    <recommendedName>
        <fullName evidence="1">Glycosyltransferase 2-like domain-containing protein</fullName>
    </recommendedName>
</protein>